<accession>A0A226QT17</accession>
<dbReference type="Proteomes" id="UP000198394">
    <property type="component" value="Unassembled WGS sequence"/>
</dbReference>
<dbReference type="RefSeq" id="WP_089097119.1">
    <property type="nucleotide sequence ID" value="NZ_NDYL01000001.1"/>
</dbReference>
<evidence type="ECO:0000313" key="1">
    <source>
        <dbReference type="EMBL" id="OXB94642.1"/>
    </source>
</evidence>
<proteinExistence type="predicted"/>
<organism evidence="1 2">
    <name type="scientific">Parageobacillus galactosidasius</name>
    <dbReference type="NCBI Taxonomy" id="883812"/>
    <lineage>
        <taxon>Bacteria</taxon>
        <taxon>Bacillati</taxon>
        <taxon>Bacillota</taxon>
        <taxon>Bacilli</taxon>
        <taxon>Bacillales</taxon>
        <taxon>Anoxybacillaceae</taxon>
        <taxon>Parageobacillus</taxon>
    </lineage>
</organism>
<gene>
    <name evidence="1" type="ORF">B9L23_07145</name>
</gene>
<reference evidence="1 2" key="1">
    <citation type="submission" date="2017-04" db="EMBL/GenBank/DDBJ databases">
        <title>The genome sequence of Parageobacillus galactosidasius DSM 18751.</title>
        <authorList>
            <person name="Ramaloko W.T."/>
            <person name="Koen N."/>
            <person name="Polliack S."/>
            <person name="Aliyu H."/>
            <person name="Lebre P."/>
            <person name="Mohr T."/>
            <person name="Oswald F."/>
            <person name="Zwick M."/>
            <person name="Neumann A."/>
            <person name="Syldatk C."/>
            <person name="Cowan D."/>
            <person name="De Maayer P."/>
        </authorList>
    </citation>
    <scope>NUCLEOTIDE SEQUENCE [LARGE SCALE GENOMIC DNA]</scope>
    <source>
        <strain evidence="1 2">DSM 18751</strain>
    </source>
</reference>
<dbReference type="EMBL" id="NDYL01000001">
    <property type="protein sequence ID" value="OXB94642.1"/>
    <property type="molecule type" value="Genomic_DNA"/>
</dbReference>
<dbReference type="AlphaFoldDB" id="A0A226QT17"/>
<sequence>MKKHFEEFLKQHGFLPLENDKWSKMTVDHTKESQPTGRKSEVKRKISKTVKGLKGVYVYI</sequence>
<evidence type="ECO:0000313" key="2">
    <source>
        <dbReference type="Proteomes" id="UP000198394"/>
    </source>
</evidence>
<comment type="caution">
    <text evidence="1">The sequence shown here is derived from an EMBL/GenBank/DDBJ whole genome shotgun (WGS) entry which is preliminary data.</text>
</comment>
<keyword evidence="2" id="KW-1185">Reference proteome</keyword>
<protein>
    <submittedName>
        <fullName evidence="1">Uncharacterized protein</fullName>
    </submittedName>
</protein>
<name>A0A226QT17_9BACL</name>